<dbReference type="Pfam" id="PF01546">
    <property type="entry name" value="Peptidase_M20"/>
    <property type="match status" value="1"/>
</dbReference>
<dbReference type="InterPro" id="IPR017144">
    <property type="entry name" value="Xaa-Arg_dipeptidase"/>
</dbReference>
<dbReference type="PIRSF" id="PIRSF037226">
    <property type="entry name" value="Amidohydrolase_ACY1L2_prd"/>
    <property type="match status" value="1"/>
</dbReference>
<dbReference type="GO" id="GO:0046657">
    <property type="term" value="P:folic acid catabolic process"/>
    <property type="evidence" value="ECO:0007669"/>
    <property type="project" value="TreeGrafter"/>
</dbReference>
<dbReference type="InterPro" id="IPR052030">
    <property type="entry name" value="Peptidase_M20/M20A_hydrolases"/>
</dbReference>
<reference evidence="3 4" key="1">
    <citation type="submission" date="2016-10" db="EMBL/GenBank/DDBJ databases">
        <authorList>
            <person name="de Groot N.N."/>
        </authorList>
    </citation>
    <scope>NUCLEOTIDE SEQUENCE [LARGE SCALE GENOMIC DNA]</scope>
    <source>
        <strain evidence="3 4">DSM 21799</strain>
    </source>
</reference>
<keyword evidence="3" id="KW-0378">Hydrolase</keyword>
<dbReference type="EMBL" id="FNRY01000001">
    <property type="protein sequence ID" value="SEB54697.1"/>
    <property type="molecule type" value="Genomic_DNA"/>
</dbReference>
<name>A0A1H4K8G5_9MICO</name>
<proteinExistence type="inferred from homology"/>
<dbReference type="NCBIfam" id="TIGR01891">
    <property type="entry name" value="amidohydrolases"/>
    <property type="match status" value="1"/>
</dbReference>
<dbReference type="GO" id="GO:0005737">
    <property type="term" value="C:cytoplasm"/>
    <property type="evidence" value="ECO:0007669"/>
    <property type="project" value="TreeGrafter"/>
</dbReference>
<dbReference type="Gene3D" id="3.40.630.10">
    <property type="entry name" value="Zn peptidases"/>
    <property type="match status" value="1"/>
</dbReference>
<evidence type="ECO:0000256" key="1">
    <source>
        <dbReference type="PIRNR" id="PIRNR037226"/>
    </source>
</evidence>
<keyword evidence="4" id="KW-1185">Reference proteome</keyword>
<dbReference type="FunFam" id="3.30.70.360:FF:000004">
    <property type="entry name" value="Peptidase M20 domain-containing protein 2"/>
    <property type="match status" value="1"/>
</dbReference>
<gene>
    <name evidence="3" type="ORF">SAMN04489806_1058</name>
</gene>
<dbReference type="InterPro" id="IPR017439">
    <property type="entry name" value="Amidohydrolase"/>
</dbReference>
<dbReference type="Pfam" id="PF07687">
    <property type="entry name" value="M20_dimer"/>
    <property type="match status" value="1"/>
</dbReference>
<dbReference type="InterPro" id="IPR036264">
    <property type="entry name" value="Bact_exopeptidase_dim_dom"/>
</dbReference>
<comment type="similarity">
    <text evidence="1">Belongs to the peptidase M20A family.</text>
</comment>
<dbReference type="GO" id="GO:0071713">
    <property type="term" value="F:para-aminobenzoyl-glutamate hydrolase activity"/>
    <property type="evidence" value="ECO:0007669"/>
    <property type="project" value="TreeGrafter"/>
</dbReference>
<dbReference type="GO" id="GO:0016805">
    <property type="term" value="F:dipeptidase activity"/>
    <property type="evidence" value="ECO:0007669"/>
    <property type="project" value="InterPro"/>
</dbReference>
<dbReference type="SUPFAM" id="SSF55031">
    <property type="entry name" value="Bacterial exopeptidase dimerisation domain"/>
    <property type="match status" value="1"/>
</dbReference>
<dbReference type="InterPro" id="IPR002933">
    <property type="entry name" value="Peptidase_M20"/>
</dbReference>
<evidence type="ECO:0000259" key="2">
    <source>
        <dbReference type="Pfam" id="PF07687"/>
    </source>
</evidence>
<evidence type="ECO:0000313" key="3">
    <source>
        <dbReference type="EMBL" id="SEB54697.1"/>
    </source>
</evidence>
<dbReference type="STRING" id="640635.SAMN04489806_1058"/>
<dbReference type="SUPFAM" id="SSF53187">
    <property type="entry name" value="Zn-dependent exopeptidases"/>
    <property type="match status" value="1"/>
</dbReference>
<dbReference type="AlphaFoldDB" id="A0A1H4K8G5"/>
<organism evidence="3 4">
    <name type="scientific">Paramicrobacterium humi</name>
    <dbReference type="NCBI Taxonomy" id="640635"/>
    <lineage>
        <taxon>Bacteria</taxon>
        <taxon>Bacillati</taxon>
        <taxon>Actinomycetota</taxon>
        <taxon>Actinomycetes</taxon>
        <taxon>Micrococcales</taxon>
        <taxon>Microbacteriaceae</taxon>
        <taxon>Paramicrobacterium</taxon>
    </lineage>
</organism>
<dbReference type="PANTHER" id="PTHR30575:SF0">
    <property type="entry name" value="XAA-ARG DIPEPTIDASE"/>
    <property type="match status" value="1"/>
</dbReference>
<dbReference type="Gene3D" id="3.30.70.360">
    <property type="match status" value="1"/>
</dbReference>
<dbReference type="InterPro" id="IPR011650">
    <property type="entry name" value="Peptidase_M20_dimer"/>
</dbReference>
<sequence length="394" mass="41926">MPELLESLRDKLATLEPVLFELSDYLHQNVEESGQEYRSVERLCSVLTEFDFTVTKGVAGLPTGFRAESGPLDATATVAFLCEYDGLPPYGQSCGHNVSSACSIGAALLVAPIASQYGLRVVVVGTPAEEGFGGKYVMADNGIFDDIDVALLVYPGMADIAASRTLCARSIEVTFTGAAAHGAAHPELGRNALDAFVLGYTAVATLRQHIHPQAKVHGVIREGGSHPQIVPDQIRGTFVMRAPNPAILEELQQRVTNCFVGAATQTNTGVTVSPSARTSKSILPNTALAQAYENALKIIGRDAMPPDELTGAWSTDAGYLSRKLPLLQPQLAMTANDVSPHSHEFHAASTGNQAQEAIRAGSLALALTALDIATKSELAERIRQEFSSRRQAEC</sequence>
<protein>
    <recommendedName>
        <fullName evidence="1">Peptidase M20 domain-containing protein 2</fullName>
    </recommendedName>
</protein>
<dbReference type="PANTHER" id="PTHR30575">
    <property type="entry name" value="PEPTIDASE M20"/>
    <property type="match status" value="1"/>
</dbReference>
<accession>A0A1H4K8G5</accession>
<evidence type="ECO:0000313" key="4">
    <source>
        <dbReference type="Proteomes" id="UP000199183"/>
    </source>
</evidence>
<dbReference type="RefSeq" id="WP_176980722.1">
    <property type="nucleotide sequence ID" value="NZ_FNRY01000001.1"/>
</dbReference>
<dbReference type="Proteomes" id="UP000199183">
    <property type="component" value="Unassembled WGS sequence"/>
</dbReference>
<feature type="domain" description="Peptidase M20 dimerisation" evidence="2">
    <location>
        <begin position="170"/>
        <end position="258"/>
    </location>
</feature>